<feature type="compositionally biased region" description="Low complexity" evidence="1">
    <location>
        <begin position="9"/>
        <end position="40"/>
    </location>
</feature>
<protein>
    <submittedName>
        <fullName evidence="2">Uncharacterized protein</fullName>
    </submittedName>
</protein>
<feature type="compositionally biased region" description="Low complexity" evidence="1">
    <location>
        <begin position="49"/>
        <end position="66"/>
    </location>
</feature>
<reference evidence="2" key="2">
    <citation type="journal article" date="2015" name="Data Brief">
        <title>Shoot transcriptome of the giant reed, Arundo donax.</title>
        <authorList>
            <person name="Barrero R.A."/>
            <person name="Guerrero F.D."/>
            <person name="Moolhuijzen P."/>
            <person name="Goolsby J.A."/>
            <person name="Tidwell J."/>
            <person name="Bellgard S.E."/>
            <person name="Bellgard M.I."/>
        </authorList>
    </citation>
    <scope>NUCLEOTIDE SEQUENCE</scope>
    <source>
        <tissue evidence="2">Shoot tissue taken approximately 20 cm above the soil surface</tissue>
    </source>
</reference>
<name>A0A0A9HEB1_ARUDO</name>
<sequence>MWACPIPAPSSASSATSPSLRTRTSSPPRSSHAPRCRSPAPSTPPPSPRASHGTHSSHPRSSTPTSALVPPPTPARCSTECRRRPLSAGARSSRRTPRAGTPRARGASSRRCGGEPPAWSPTLSPGTGSCPG</sequence>
<feature type="region of interest" description="Disordered" evidence="1">
    <location>
        <begin position="1"/>
        <end position="132"/>
    </location>
</feature>
<organism evidence="2">
    <name type="scientific">Arundo donax</name>
    <name type="common">Giant reed</name>
    <name type="synonym">Donax arundinaceus</name>
    <dbReference type="NCBI Taxonomy" id="35708"/>
    <lineage>
        <taxon>Eukaryota</taxon>
        <taxon>Viridiplantae</taxon>
        <taxon>Streptophyta</taxon>
        <taxon>Embryophyta</taxon>
        <taxon>Tracheophyta</taxon>
        <taxon>Spermatophyta</taxon>
        <taxon>Magnoliopsida</taxon>
        <taxon>Liliopsida</taxon>
        <taxon>Poales</taxon>
        <taxon>Poaceae</taxon>
        <taxon>PACMAD clade</taxon>
        <taxon>Arundinoideae</taxon>
        <taxon>Arundineae</taxon>
        <taxon>Arundo</taxon>
    </lineage>
</organism>
<feature type="compositionally biased region" description="Low complexity" evidence="1">
    <location>
        <begin position="98"/>
        <end position="111"/>
    </location>
</feature>
<dbReference type="AlphaFoldDB" id="A0A0A9HEB1"/>
<accession>A0A0A9HEB1</accession>
<evidence type="ECO:0000313" key="2">
    <source>
        <dbReference type="EMBL" id="JAE33176.1"/>
    </source>
</evidence>
<reference evidence="2" key="1">
    <citation type="submission" date="2014-09" db="EMBL/GenBank/DDBJ databases">
        <authorList>
            <person name="Magalhaes I.L.F."/>
            <person name="Oliveira U."/>
            <person name="Santos F.R."/>
            <person name="Vidigal T.H.D.A."/>
            <person name="Brescovit A.D."/>
            <person name="Santos A.J."/>
        </authorList>
    </citation>
    <scope>NUCLEOTIDE SEQUENCE</scope>
    <source>
        <tissue evidence="2">Shoot tissue taken approximately 20 cm above the soil surface</tissue>
    </source>
</reference>
<evidence type="ECO:0000256" key="1">
    <source>
        <dbReference type="SAM" id="MobiDB-lite"/>
    </source>
</evidence>
<dbReference type="EMBL" id="GBRH01164720">
    <property type="protein sequence ID" value="JAE33176.1"/>
    <property type="molecule type" value="Transcribed_RNA"/>
</dbReference>
<feature type="compositionally biased region" description="Polar residues" evidence="1">
    <location>
        <begin position="121"/>
        <end position="132"/>
    </location>
</feature>
<proteinExistence type="predicted"/>